<dbReference type="PROSITE" id="PS50943">
    <property type="entry name" value="HTH_CROC1"/>
    <property type="match status" value="1"/>
</dbReference>
<sequence>MEPKTLTFESTPQLRREEKKEFAVVIGKYLRKIRETKNISQEQLSVKAGYYHTYVNKIEQGKYSPSLHTIWRLSHCLSLSLEEFFRGF</sequence>
<evidence type="ECO:0000256" key="1">
    <source>
        <dbReference type="ARBA" id="ARBA00023125"/>
    </source>
</evidence>
<dbReference type="PANTHER" id="PTHR46797">
    <property type="entry name" value="HTH-TYPE TRANSCRIPTIONAL REGULATOR"/>
    <property type="match status" value="1"/>
</dbReference>
<gene>
    <name evidence="3" type="ORF">COS78_04225</name>
</gene>
<dbReference type="AlphaFoldDB" id="A0A2M7AR32"/>
<dbReference type="PANTHER" id="PTHR46797:SF1">
    <property type="entry name" value="METHYLPHOSPHONATE SYNTHASE"/>
    <property type="match status" value="1"/>
</dbReference>
<evidence type="ECO:0000259" key="2">
    <source>
        <dbReference type="PROSITE" id="PS50943"/>
    </source>
</evidence>
<dbReference type="GO" id="GO:0003700">
    <property type="term" value="F:DNA-binding transcription factor activity"/>
    <property type="evidence" value="ECO:0007669"/>
    <property type="project" value="TreeGrafter"/>
</dbReference>
<organism evidence="3 4">
    <name type="scientific">Candidatus Shapirobacteria bacterium CG06_land_8_20_14_3_00_40_12</name>
    <dbReference type="NCBI Taxonomy" id="1974881"/>
    <lineage>
        <taxon>Bacteria</taxon>
        <taxon>Candidatus Shapironibacteriota</taxon>
    </lineage>
</organism>
<dbReference type="SUPFAM" id="SSF47413">
    <property type="entry name" value="lambda repressor-like DNA-binding domains"/>
    <property type="match status" value="1"/>
</dbReference>
<protein>
    <recommendedName>
        <fullName evidence="2">HTH cro/C1-type domain-containing protein</fullName>
    </recommendedName>
</protein>
<dbReference type="GO" id="GO:0003677">
    <property type="term" value="F:DNA binding"/>
    <property type="evidence" value="ECO:0007669"/>
    <property type="project" value="UniProtKB-KW"/>
</dbReference>
<dbReference type="Pfam" id="PF01381">
    <property type="entry name" value="HTH_3"/>
    <property type="match status" value="1"/>
</dbReference>
<keyword evidence="1" id="KW-0238">DNA-binding</keyword>
<accession>A0A2M7AR32</accession>
<dbReference type="Proteomes" id="UP000231407">
    <property type="component" value="Unassembled WGS sequence"/>
</dbReference>
<name>A0A2M7AR32_9BACT</name>
<dbReference type="InterPro" id="IPR001387">
    <property type="entry name" value="Cro/C1-type_HTH"/>
</dbReference>
<dbReference type="EMBL" id="PEWA01000060">
    <property type="protein sequence ID" value="PIU73008.1"/>
    <property type="molecule type" value="Genomic_DNA"/>
</dbReference>
<dbReference type="Gene3D" id="1.10.260.40">
    <property type="entry name" value="lambda repressor-like DNA-binding domains"/>
    <property type="match status" value="1"/>
</dbReference>
<dbReference type="InterPro" id="IPR050807">
    <property type="entry name" value="TransReg_Diox_bact_type"/>
</dbReference>
<reference evidence="4" key="1">
    <citation type="submission" date="2017-09" db="EMBL/GenBank/DDBJ databases">
        <title>Depth-based differentiation of microbial function through sediment-hosted aquifers and enrichment of novel symbionts in the deep terrestrial subsurface.</title>
        <authorList>
            <person name="Probst A.J."/>
            <person name="Ladd B."/>
            <person name="Jarett J.K."/>
            <person name="Geller-Mcgrath D.E."/>
            <person name="Sieber C.M.K."/>
            <person name="Emerson J.B."/>
            <person name="Anantharaman K."/>
            <person name="Thomas B.C."/>
            <person name="Malmstrom R."/>
            <person name="Stieglmeier M."/>
            <person name="Klingl A."/>
            <person name="Woyke T."/>
            <person name="Ryan C.M."/>
            <person name="Banfield J.F."/>
        </authorList>
    </citation>
    <scope>NUCLEOTIDE SEQUENCE [LARGE SCALE GENOMIC DNA]</scope>
</reference>
<comment type="caution">
    <text evidence="3">The sequence shown here is derived from an EMBL/GenBank/DDBJ whole genome shotgun (WGS) entry which is preliminary data.</text>
</comment>
<dbReference type="SMART" id="SM00530">
    <property type="entry name" value="HTH_XRE"/>
    <property type="match status" value="1"/>
</dbReference>
<evidence type="ECO:0000313" key="3">
    <source>
        <dbReference type="EMBL" id="PIU73008.1"/>
    </source>
</evidence>
<evidence type="ECO:0000313" key="4">
    <source>
        <dbReference type="Proteomes" id="UP000231407"/>
    </source>
</evidence>
<proteinExistence type="predicted"/>
<dbReference type="GO" id="GO:0005829">
    <property type="term" value="C:cytosol"/>
    <property type="evidence" value="ECO:0007669"/>
    <property type="project" value="TreeGrafter"/>
</dbReference>
<feature type="domain" description="HTH cro/C1-type" evidence="2">
    <location>
        <begin position="30"/>
        <end position="84"/>
    </location>
</feature>
<dbReference type="CDD" id="cd00093">
    <property type="entry name" value="HTH_XRE"/>
    <property type="match status" value="1"/>
</dbReference>
<dbReference type="InterPro" id="IPR010982">
    <property type="entry name" value="Lambda_DNA-bd_dom_sf"/>
</dbReference>